<name>A0ABN7XBW5_GIGMA</name>
<evidence type="ECO:0000313" key="2">
    <source>
        <dbReference type="Proteomes" id="UP000789901"/>
    </source>
</evidence>
<comment type="caution">
    <text evidence="1">The sequence shown here is derived from an EMBL/GenBank/DDBJ whole genome shotgun (WGS) entry which is preliminary data.</text>
</comment>
<evidence type="ECO:0000313" key="1">
    <source>
        <dbReference type="EMBL" id="CAG8851840.1"/>
    </source>
</evidence>
<protein>
    <submittedName>
        <fullName evidence="1">14713_t:CDS:1</fullName>
    </submittedName>
</protein>
<proteinExistence type="predicted"/>
<reference evidence="1 2" key="1">
    <citation type="submission" date="2021-06" db="EMBL/GenBank/DDBJ databases">
        <authorList>
            <person name="Kallberg Y."/>
            <person name="Tangrot J."/>
            <person name="Rosling A."/>
        </authorList>
    </citation>
    <scope>NUCLEOTIDE SEQUENCE [LARGE SCALE GENOMIC DNA]</scope>
    <source>
        <strain evidence="1 2">120-4 pot B 10/14</strain>
    </source>
</reference>
<feature type="non-terminal residue" evidence="1">
    <location>
        <position position="1"/>
    </location>
</feature>
<accession>A0ABN7XBW5</accession>
<feature type="non-terminal residue" evidence="1">
    <location>
        <position position="146"/>
    </location>
</feature>
<keyword evidence="2" id="KW-1185">Reference proteome</keyword>
<gene>
    <name evidence="1" type="ORF">GMARGA_LOCUS40941</name>
</gene>
<dbReference type="EMBL" id="CAJVQB010108172">
    <property type="protein sequence ID" value="CAG8851840.1"/>
    <property type="molecule type" value="Genomic_DNA"/>
</dbReference>
<sequence length="146" mass="15818">YYQIETENKNEIISSELKENSPSSVNFEFNNLISSFTNSGMSNSDSVGCRLTNLVDLEFSSSVLGFDSASILPVSTRFRDVLPSAISLRYNDISPGAIKFRFQDVLPDASSSGFQDVSSSTISSRFQDVLPGAISSGHQDVLSGTK</sequence>
<organism evidence="1 2">
    <name type="scientific">Gigaspora margarita</name>
    <dbReference type="NCBI Taxonomy" id="4874"/>
    <lineage>
        <taxon>Eukaryota</taxon>
        <taxon>Fungi</taxon>
        <taxon>Fungi incertae sedis</taxon>
        <taxon>Mucoromycota</taxon>
        <taxon>Glomeromycotina</taxon>
        <taxon>Glomeromycetes</taxon>
        <taxon>Diversisporales</taxon>
        <taxon>Gigasporaceae</taxon>
        <taxon>Gigaspora</taxon>
    </lineage>
</organism>
<dbReference type="Proteomes" id="UP000789901">
    <property type="component" value="Unassembled WGS sequence"/>
</dbReference>